<name>A0A6P2DL60_9BACT</name>
<proteinExistence type="predicted"/>
<reference evidence="2 3" key="1">
    <citation type="submission" date="2019-05" db="EMBL/GenBank/DDBJ databases">
        <authorList>
            <consortium name="Science for Life Laboratories"/>
        </authorList>
    </citation>
    <scope>NUCLEOTIDE SEQUENCE [LARGE SCALE GENOMIC DNA]</scope>
    <source>
        <strain evidence="2">Soil9</strain>
    </source>
</reference>
<feature type="compositionally biased region" description="Basic and acidic residues" evidence="1">
    <location>
        <begin position="279"/>
        <end position="304"/>
    </location>
</feature>
<dbReference type="KEGG" id="gms:SOIL9_78970"/>
<feature type="region of interest" description="Disordered" evidence="1">
    <location>
        <begin position="279"/>
        <end position="412"/>
    </location>
</feature>
<dbReference type="RefSeq" id="WP_197909665.1">
    <property type="nucleotide sequence ID" value="NZ_LR593886.1"/>
</dbReference>
<evidence type="ECO:0000313" key="3">
    <source>
        <dbReference type="Proteomes" id="UP000464178"/>
    </source>
</evidence>
<gene>
    <name evidence="2" type="ORF">SOIL9_78970</name>
</gene>
<evidence type="ECO:0000256" key="1">
    <source>
        <dbReference type="SAM" id="MobiDB-lite"/>
    </source>
</evidence>
<accession>A0A6P2DL60</accession>
<dbReference type="AlphaFoldDB" id="A0A6P2DL60"/>
<evidence type="ECO:0000313" key="2">
    <source>
        <dbReference type="EMBL" id="VTS01296.1"/>
    </source>
</evidence>
<dbReference type="Proteomes" id="UP000464178">
    <property type="component" value="Chromosome"/>
</dbReference>
<sequence length="412" mass="44783">MSEYQYYEFRAIDRSLDRSAMSALRALSTRAQITSASFTNEYSYGDFRGDPDKLMEAYFDAHLYVANWGTHQLMLRVPVQLLPLSAVGPYTAEEGLRAWATGTHVILDFASRSEDDYGWTEGAGQLDPLLPVRAELLAGDLRALYLGWLAAVESGEIDEGATEPPVPPGLGTLSPALTDFAEFLRVDPDLIEIAASASGSQVPTGPSVADLASWVAELPEGEKNTALVQLLGGEGASAAVDLLSQFRADAARATSRGGASPPGARRTVGELLAARERVAEENRRRAAEKKAHEESRLARERAEARASLGYARREGSESLARSGNRGRNEIAQTVRPRDSTTYRSPRPRATGRRDARVRPARRRIAGTAPQETVLHRAVGQSRNAQVKGPQWIVPSLMRMNPRPRSSAPRSPG</sequence>
<feature type="compositionally biased region" description="Low complexity" evidence="1">
    <location>
        <begin position="402"/>
        <end position="412"/>
    </location>
</feature>
<dbReference type="EMBL" id="LR593886">
    <property type="protein sequence ID" value="VTS01296.1"/>
    <property type="molecule type" value="Genomic_DNA"/>
</dbReference>
<keyword evidence="3" id="KW-1185">Reference proteome</keyword>
<protein>
    <submittedName>
        <fullName evidence="2">Uncharacterized protein</fullName>
    </submittedName>
</protein>
<organism evidence="2 3">
    <name type="scientific">Gemmata massiliana</name>
    <dbReference type="NCBI Taxonomy" id="1210884"/>
    <lineage>
        <taxon>Bacteria</taxon>
        <taxon>Pseudomonadati</taxon>
        <taxon>Planctomycetota</taxon>
        <taxon>Planctomycetia</taxon>
        <taxon>Gemmatales</taxon>
        <taxon>Gemmataceae</taxon>
        <taxon>Gemmata</taxon>
    </lineage>
</organism>